<protein>
    <submittedName>
        <fullName evidence="1">Uncharacterized protein</fullName>
    </submittedName>
</protein>
<reference evidence="1" key="1">
    <citation type="submission" date="2018-02" db="EMBL/GenBank/DDBJ databases">
        <title>Rhizophora mucronata_Transcriptome.</title>
        <authorList>
            <person name="Meera S.P."/>
            <person name="Sreeshan A."/>
            <person name="Augustine A."/>
        </authorList>
    </citation>
    <scope>NUCLEOTIDE SEQUENCE</scope>
    <source>
        <tissue evidence="1">Leaf</tissue>
    </source>
</reference>
<dbReference type="AlphaFoldDB" id="A0A2P2ITJ4"/>
<dbReference type="EMBL" id="GGEC01004027">
    <property type="protein sequence ID" value="MBW84510.1"/>
    <property type="molecule type" value="Transcribed_RNA"/>
</dbReference>
<accession>A0A2P2ITJ4</accession>
<organism evidence="1">
    <name type="scientific">Rhizophora mucronata</name>
    <name type="common">Asiatic mangrove</name>
    <dbReference type="NCBI Taxonomy" id="61149"/>
    <lineage>
        <taxon>Eukaryota</taxon>
        <taxon>Viridiplantae</taxon>
        <taxon>Streptophyta</taxon>
        <taxon>Embryophyta</taxon>
        <taxon>Tracheophyta</taxon>
        <taxon>Spermatophyta</taxon>
        <taxon>Magnoliopsida</taxon>
        <taxon>eudicotyledons</taxon>
        <taxon>Gunneridae</taxon>
        <taxon>Pentapetalae</taxon>
        <taxon>rosids</taxon>
        <taxon>fabids</taxon>
        <taxon>Malpighiales</taxon>
        <taxon>Rhizophoraceae</taxon>
        <taxon>Rhizophora</taxon>
    </lineage>
</organism>
<name>A0A2P2ITJ4_RHIMU</name>
<sequence length="40" mass="4467">MVFLLLLSGFYFNLFFGYPFLGNCVVGCFCFHSLPLLGGL</sequence>
<evidence type="ECO:0000313" key="1">
    <source>
        <dbReference type="EMBL" id="MBW84510.1"/>
    </source>
</evidence>
<proteinExistence type="predicted"/>